<protein>
    <recommendedName>
        <fullName evidence="9">Coronin</fullName>
    </recommendedName>
</protein>
<dbReference type="EMBL" id="UFAJ01000098">
    <property type="protein sequence ID" value="SSD59154.1"/>
    <property type="molecule type" value="Genomic_DNA"/>
</dbReference>
<evidence type="ECO:0000256" key="6">
    <source>
        <dbReference type="ARBA" id="ARBA00023203"/>
    </source>
</evidence>
<feature type="domain" description="DUF1899" evidence="12">
    <location>
        <begin position="1"/>
        <end position="53"/>
    </location>
</feature>
<dbReference type="InterPro" id="IPR020472">
    <property type="entry name" value="WD40_PAC1"/>
</dbReference>
<reference evidence="14" key="1">
    <citation type="submission" date="2018-06" db="EMBL/GenBank/DDBJ databases">
        <authorList>
            <person name="Guldener U."/>
        </authorList>
    </citation>
    <scope>NUCLEOTIDE SEQUENCE [LARGE SCALE GENOMIC DNA]</scope>
    <source>
        <strain evidence="14">UTAD17</strain>
    </source>
</reference>
<dbReference type="Proteomes" id="UP000262825">
    <property type="component" value="Unassembled WGS sequence"/>
</dbReference>
<feature type="region of interest" description="Disordered" evidence="11">
    <location>
        <begin position="410"/>
        <end position="434"/>
    </location>
</feature>
<evidence type="ECO:0000256" key="11">
    <source>
        <dbReference type="SAM" id="MobiDB-lite"/>
    </source>
</evidence>
<evidence type="ECO:0000256" key="4">
    <source>
        <dbReference type="ARBA" id="ARBA00022737"/>
    </source>
</evidence>
<dbReference type="SMART" id="SM01166">
    <property type="entry name" value="DUF1899"/>
    <property type="match status" value="1"/>
</dbReference>
<dbReference type="GO" id="GO:0007015">
    <property type="term" value="P:actin filament organization"/>
    <property type="evidence" value="ECO:0007669"/>
    <property type="project" value="TreeGrafter"/>
</dbReference>
<dbReference type="FunFam" id="2.130.10.10:FF:000197">
    <property type="entry name" value="Coronin"/>
    <property type="match status" value="1"/>
</dbReference>
<feature type="coiled-coil region" evidence="10">
    <location>
        <begin position="598"/>
        <end position="625"/>
    </location>
</feature>
<dbReference type="PROSITE" id="PS00678">
    <property type="entry name" value="WD_REPEATS_1"/>
    <property type="match status" value="2"/>
</dbReference>
<dbReference type="Pfam" id="PF00400">
    <property type="entry name" value="WD40"/>
    <property type="match status" value="3"/>
</dbReference>
<feature type="repeat" description="WD" evidence="8">
    <location>
        <begin position="127"/>
        <end position="169"/>
    </location>
</feature>
<comment type="similarity">
    <text evidence="1 9">Belongs to the WD repeat coronin family.</text>
</comment>
<feature type="compositionally biased region" description="Low complexity" evidence="11">
    <location>
        <begin position="544"/>
        <end position="577"/>
    </location>
</feature>
<dbReference type="PROSITE" id="PS50082">
    <property type="entry name" value="WD_REPEATS_2"/>
    <property type="match status" value="3"/>
</dbReference>
<evidence type="ECO:0000313" key="14">
    <source>
        <dbReference type="Proteomes" id="UP000262825"/>
    </source>
</evidence>
<keyword evidence="4 9" id="KW-0677">Repeat</keyword>
<dbReference type="SUPFAM" id="SSF50978">
    <property type="entry name" value="WD40 repeat-like"/>
    <property type="match status" value="1"/>
</dbReference>
<evidence type="ECO:0000256" key="1">
    <source>
        <dbReference type="ARBA" id="ARBA00009482"/>
    </source>
</evidence>
<evidence type="ECO:0000259" key="12">
    <source>
        <dbReference type="SMART" id="SM01166"/>
    </source>
</evidence>
<organism evidence="13 14">
    <name type="scientific">Saccharomycodes ludwigii</name>
    <dbReference type="NCBI Taxonomy" id="36035"/>
    <lineage>
        <taxon>Eukaryota</taxon>
        <taxon>Fungi</taxon>
        <taxon>Dikarya</taxon>
        <taxon>Ascomycota</taxon>
        <taxon>Saccharomycotina</taxon>
        <taxon>Saccharomycetes</taxon>
        <taxon>Saccharomycodales</taxon>
        <taxon>Saccharomycodaceae</taxon>
        <taxon>Saccharomycodes</taxon>
    </lineage>
</organism>
<dbReference type="InterPro" id="IPR019775">
    <property type="entry name" value="WD40_repeat_CS"/>
</dbReference>
<evidence type="ECO:0000256" key="10">
    <source>
        <dbReference type="SAM" id="Coils"/>
    </source>
</evidence>
<dbReference type="VEuPathDB" id="FungiDB:SCODWIG_00915"/>
<dbReference type="SMART" id="SM01167">
    <property type="entry name" value="DUF1900"/>
    <property type="match status" value="1"/>
</dbReference>
<keyword evidence="6" id="KW-0009">Actin-binding</keyword>
<feature type="repeat" description="WD" evidence="8">
    <location>
        <begin position="62"/>
        <end position="96"/>
    </location>
</feature>
<evidence type="ECO:0000313" key="13">
    <source>
        <dbReference type="EMBL" id="SSD59154.1"/>
    </source>
</evidence>
<dbReference type="InterPro" id="IPR015048">
    <property type="entry name" value="DUF1899"/>
</dbReference>
<dbReference type="InterPro" id="IPR036322">
    <property type="entry name" value="WD40_repeat_dom_sf"/>
</dbReference>
<feature type="region of interest" description="Disordered" evidence="11">
    <location>
        <begin position="478"/>
        <end position="581"/>
    </location>
</feature>
<feature type="compositionally biased region" description="Low complexity" evidence="11">
    <location>
        <begin position="505"/>
        <end position="521"/>
    </location>
</feature>
<keyword evidence="2" id="KW-0597">Phosphoprotein</keyword>
<keyword evidence="5 10" id="KW-0175">Coiled coil</keyword>
<sequence>MSTFKKELQYENVKVTNNAWDSNIIQTNGKYLSVNWNSSGGGAFAIIPVGEVGKAPDQVPLFRGHKAQVLDTAFDPFDDQIVVSSSDDGKIGVWKIPDDYSFINPKFSEDKDGEKYVADVSEPIKFLTGHSRKVGHVIFHPTAQHVLASSSMDYTVRIWNIETGKDEIILKHPDMVTSMSFSYNGKYLATVAKDKKLRVWDVRNNKIVSEGKAHDSPKNQRVVWLGADDRLATTGFSRLSDRQIGIWDAFNLEKGDLGGFYTVDQSAGILMPFYDDSNKILYLAGKGDGNIRYFEFNNDELFELSEYSSTQPQRGFCMAPKRTVNVHENEIMKAYKTVNDLCIEPISFICPRRSEVFQDDIYPNAASDQPALTAEEWFSGKDVDGPILFDFKSVYDNTKPTLVAYSTKNIKKEKEQEPEEPHKQVETPKAAEVKKVIEEKPTPVVMPAINNKSNIDDVLKKDNGVSKLLQKAVSLDAVNGAENPESDESKDVKDEEWEEVKKPVETSNKSNVSGRSSSASKTKQDDNQPGTIAATKVIEAPKKSNASTTVSSSNIVSTPKATNETPTTATTSSTSKSMGLKQSVDKLSSLVLHLESIIEGLTKSNLEKDDRLKALEDKVNELLDKK</sequence>
<dbReference type="GO" id="GO:0051015">
    <property type="term" value="F:actin filament binding"/>
    <property type="evidence" value="ECO:0007669"/>
    <property type="project" value="TreeGrafter"/>
</dbReference>
<dbReference type="InterPro" id="IPR001680">
    <property type="entry name" value="WD40_rpt"/>
</dbReference>
<accession>A0A376B3U0</accession>
<name>A0A376B3U0_9ASCO</name>
<dbReference type="PANTHER" id="PTHR10856:SF0">
    <property type="entry name" value="CORONIN"/>
    <property type="match status" value="1"/>
</dbReference>
<dbReference type="InterPro" id="IPR015943">
    <property type="entry name" value="WD40/YVTN_repeat-like_dom_sf"/>
</dbReference>
<dbReference type="PRINTS" id="PR00320">
    <property type="entry name" value="GPROTEINBRPT"/>
</dbReference>
<dbReference type="SMART" id="SM00320">
    <property type="entry name" value="WD40"/>
    <property type="match status" value="4"/>
</dbReference>
<feature type="repeat" description="WD" evidence="8">
    <location>
        <begin position="169"/>
        <end position="210"/>
    </location>
</feature>
<evidence type="ECO:0000256" key="7">
    <source>
        <dbReference type="ARBA" id="ARBA00062568"/>
    </source>
</evidence>
<dbReference type="GO" id="GO:0030479">
    <property type="term" value="C:actin cortical patch"/>
    <property type="evidence" value="ECO:0007669"/>
    <property type="project" value="UniProtKB-ARBA"/>
</dbReference>
<evidence type="ECO:0000256" key="3">
    <source>
        <dbReference type="ARBA" id="ARBA00022574"/>
    </source>
</evidence>
<proteinExistence type="inferred from homology"/>
<dbReference type="PROSITE" id="PS50294">
    <property type="entry name" value="WD_REPEATS_REGION"/>
    <property type="match status" value="3"/>
</dbReference>
<keyword evidence="3 8" id="KW-0853">WD repeat</keyword>
<dbReference type="Gene3D" id="2.130.10.10">
    <property type="entry name" value="YVTN repeat-like/Quinoprotein amine dehydrogenase"/>
    <property type="match status" value="1"/>
</dbReference>
<keyword evidence="14" id="KW-1185">Reference proteome</keyword>
<dbReference type="Pfam" id="PF16300">
    <property type="entry name" value="WD40_4"/>
    <property type="match status" value="1"/>
</dbReference>
<evidence type="ECO:0000256" key="5">
    <source>
        <dbReference type="ARBA" id="ARBA00023054"/>
    </source>
</evidence>
<feature type="compositionally biased region" description="Basic and acidic residues" evidence="11">
    <location>
        <begin position="487"/>
        <end position="504"/>
    </location>
</feature>
<evidence type="ECO:0000256" key="9">
    <source>
        <dbReference type="RuleBase" id="RU280818"/>
    </source>
</evidence>
<evidence type="ECO:0000256" key="2">
    <source>
        <dbReference type="ARBA" id="ARBA00022553"/>
    </source>
</evidence>
<gene>
    <name evidence="13" type="ORF">SCODWIG_00915</name>
</gene>
<dbReference type="InterPro" id="IPR015505">
    <property type="entry name" value="Coronin"/>
</dbReference>
<comment type="subunit">
    <text evidence="7">Binds to F-actin.</text>
</comment>
<dbReference type="Pfam" id="PF08953">
    <property type="entry name" value="DUF1899"/>
    <property type="match status" value="1"/>
</dbReference>
<dbReference type="PANTHER" id="PTHR10856">
    <property type="entry name" value="CORONIN"/>
    <property type="match status" value="1"/>
</dbReference>
<dbReference type="AlphaFoldDB" id="A0A376B3U0"/>
<evidence type="ECO:0000256" key="8">
    <source>
        <dbReference type="PROSITE-ProRule" id="PRU00221"/>
    </source>
</evidence>